<dbReference type="PANTHER" id="PTHR36582:SF2">
    <property type="entry name" value="ANTITOXIN PARD"/>
    <property type="match status" value="1"/>
</dbReference>
<evidence type="ECO:0000313" key="4">
    <source>
        <dbReference type="EMBL" id="KTQ89464.1"/>
    </source>
</evidence>
<protein>
    <recommendedName>
        <fullName evidence="6">CopG family transcriptional regulator</fullName>
    </recommendedName>
</protein>
<dbReference type="Proteomes" id="UP000078272">
    <property type="component" value="Unassembled WGS sequence"/>
</dbReference>
<evidence type="ECO:0000256" key="1">
    <source>
        <dbReference type="ARBA" id="ARBA00008580"/>
    </source>
</evidence>
<evidence type="ECO:0000313" key="5">
    <source>
        <dbReference type="Proteomes" id="UP000078272"/>
    </source>
</evidence>
<dbReference type="NCBIfam" id="TIGR02606">
    <property type="entry name" value="antidote_CC2985"/>
    <property type="match status" value="1"/>
</dbReference>
<dbReference type="InterPro" id="IPR022789">
    <property type="entry name" value="ParD"/>
</dbReference>
<keyword evidence="2" id="KW-1277">Toxin-antitoxin system</keyword>
<dbReference type="GO" id="GO:0006355">
    <property type="term" value="P:regulation of DNA-templated transcription"/>
    <property type="evidence" value="ECO:0007669"/>
    <property type="project" value="InterPro"/>
</dbReference>
<gene>
    <name evidence="4" type="ORF">NS226_16780</name>
</gene>
<dbReference type="Pfam" id="PF03693">
    <property type="entry name" value="ParD_antitoxin"/>
    <property type="match status" value="1"/>
</dbReference>
<dbReference type="SUPFAM" id="SSF47598">
    <property type="entry name" value="Ribbon-helix-helix"/>
    <property type="match status" value="1"/>
</dbReference>
<dbReference type="OrthoDB" id="9815501at2"/>
<comment type="caution">
    <text evidence="4">The sequence shown here is derived from an EMBL/GenBank/DDBJ whole genome shotgun (WGS) entry which is preliminary data.</text>
</comment>
<accession>A0A175R598</accession>
<dbReference type="PATRIC" id="fig|401562.3.peg.3087"/>
<organism evidence="4 5">
    <name type="scientific">Aureimonas ureilytica</name>
    <dbReference type="NCBI Taxonomy" id="401562"/>
    <lineage>
        <taxon>Bacteria</taxon>
        <taxon>Pseudomonadati</taxon>
        <taxon>Pseudomonadota</taxon>
        <taxon>Alphaproteobacteria</taxon>
        <taxon>Hyphomicrobiales</taxon>
        <taxon>Aurantimonadaceae</taxon>
        <taxon>Aureimonas</taxon>
    </lineage>
</organism>
<sequence>MANVTVGKHYENMVQRMVQSGRYATVSEVHREGLRLIEEREQAREAKLEALRSMIAEGDASGGLEPMESADELKAEARRQRAKEA</sequence>
<dbReference type="AlphaFoldDB" id="A0A175R598"/>
<feature type="compositionally biased region" description="Basic and acidic residues" evidence="3">
    <location>
        <begin position="71"/>
        <end position="85"/>
    </location>
</feature>
<dbReference type="Gene3D" id="6.10.10.120">
    <property type="entry name" value="Antitoxin ParD1-like"/>
    <property type="match status" value="1"/>
</dbReference>
<name>A0A175R598_9HYPH</name>
<dbReference type="RefSeq" id="WP_058635926.1">
    <property type="nucleotide sequence ID" value="NZ_LDPZ01000039.1"/>
</dbReference>
<dbReference type="InterPro" id="IPR010985">
    <property type="entry name" value="Ribbon_hlx_hlx"/>
</dbReference>
<comment type="similarity">
    <text evidence="1">Belongs to the ParD antitoxin family.</text>
</comment>
<evidence type="ECO:0000256" key="2">
    <source>
        <dbReference type="ARBA" id="ARBA00022649"/>
    </source>
</evidence>
<dbReference type="EMBL" id="LDPZ01000039">
    <property type="protein sequence ID" value="KTQ89464.1"/>
    <property type="molecule type" value="Genomic_DNA"/>
</dbReference>
<feature type="region of interest" description="Disordered" evidence="3">
    <location>
        <begin position="57"/>
        <end position="85"/>
    </location>
</feature>
<dbReference type="InterPro" id="IPR038296">
    <property type="entry name" value="ParD_sf"/>
</dbReference>
<proteinExistence type="inferred from homology"/>
<reference evidence="4 5" key="1">
    <citation type="journal article" date="2016" name="Front. Microbiol.">
        <title>Genomic Resource of Rice Seed Associated Bacteria.</title>
        <authorList>
            <person name="Midha S."/>
            <person name="Bansal K."/>
            <person name="Sharma S."/>
            <person name="Kumar N."/>
            <person name="Patil P.P."/>
            <person name="Chaudhry V."/>
            <person name="Patil P.B."/>
        </authorList>
    </citation>
    <scope>NUCLEOTIDE SEQUENCE [LARGE SCALE GENOMIC DNA]</scope>
    <source>
        <strain evidence="4 5">NS226</strain>
    </source>
</reference>
<evidence type="ECO:0008006" key="6">
    <source>
        <dbReference type="Google" id="ProtNLM"/>
    </source>
</evidence>
<dbReference type="PANTHER" id="PTHR36582">
    <property type="entry name" value="ANTITOXIN PARD"/>
    <property type="match status" value="1"/>
</dbReference>
<evidence type="ECO:0000256" key="3">
    <source>
        <dbReference type="SAM" id="MobiDB-lite"/>
    </source>
</evidence>